<dbReference type="Pfam" id="PF00395">
    <property type="entry name" value="SLH"/>
    <property type="match status" value="3"/>
</dbReference>
<protein>
    <recommendedName>
        <fullName evidence="2">SLH domain-containing protein</fullName>
    </recommendedName>
</protein>
<dbReference type="EMBL" id="MATO01000054">
    <property type="protein sequence ID" value="OCS87888.1"/>
    <property type="molecule type" value="Genomic_DNA"/>
</dbReference>
<feature type="chain" id="PRO_5008649169" description="SLH domain-containing protein" evidence="1">
    <location>
        <begin position="24"/>
        <end position="365"/>
    </location>
</feature>
<dbReference type="PANTHER" id="PTHR43308">
    <property type="entry name" value="OUTER MEMBRANE PROTEIN ALPHA-RELATED"/>
    <property type="match status" value="1"/>
</dbReference>
<accession>A0A1C0YL52</accession>
<dbReference type="Proteomes" id="UP000093482">
    <property type="component" value="Unassembled WGS sequence"/>
</dbReference>
<dbReference type="InterPro" id="IPR001119">
    <property type="entry name" value="SLH_dom"/>
</dbReference>
<dbReference type="OrthoDB" id="2426257at2"/>
<name>A0A1C0YL52_9BACL</name>
<sequence>MKRWIAAIATAVMCYFLPTWVNATFPDVHYNTEMGRAIQFLHEEQVIQGFPDGTFQPYRLVTRGQAANMLATLTNAVPMSHEYPLTAQAQFRDVPLHHQYFTAVQALTEYAIVRGYPDNTFRVNASITRAHIAKMIANTFVLREAATSIHFTDIARGTERYDYASRVYEAGIMPYTTFQPNETISRGEMALFLFRAHHYAIAEARRGQTLQPFIGTNTTLGQAFQQHPFMRAAVKQRMPIAAMRYTIDRPHYYAGYEMPYPCSYFASASFNLCYDGDQGVVLAYMYDYDMQLQVKLRTLKQALGQHAWTTETFTQENGELLHHGYTPQAINGLYYRFVAYGGASASPLHDDSVVTQFSVSVYPTN</sequence>
<gene>
    <name evidence="3" type="ORF">A6K76_13860</name>
</gene>
<dbReference type="RefSeq" id="WP_066465701.1">
    <property type="nucleotide sequence ID" value="NZ_MATO01000054.1"/>
</dbReference>
<dbReference type="InterPro" id="IPR051465">
    <property type="entry name" value="Cell_Envelope_Struct_Comp"/>
</dbReference>
<keyword evidence="1" id="KW-0732">Signal</keyword>
<keyword evidence="4" id="KW-1185">Reference proteome</keyword>
<evidence type="ECO:0000313" key="4">
    <source>
        <dbReference type="Proteomes" id="UP000093482"/>
    </source>
</evidence>
<evidence type="ECO:0000259" key="2">
    <source>
        <dbReference type="PROSITE" id="PS51272"/>
    </source>
</evidence>
<comment type="caution">
    <text evidence="3">The sequence shown here is derived from an EMBL/GenBank/DDBJ whole genome shotgun (WGS) entry which is preliminary data.</text>
</comment>
<dbReference type="AlphaFoldDB" id="A0A1C0YL52"/>
<proteinExistence type="predicted"/>
<evidence type="ECO:0000256" key="1">
    <source>
        <dbReference type="SAM" id="SignalP"/>
    </source>
</evidence>
<dbReference type="PANTHER" id="PTHR43308:SF5">
    <property type="entry name" value="S-LAYER PROTEIN _ PEPTIDOGLYCAN ENDO-BETA-N-ACETYLGLUCOSAMINIDASE"/>
    <property type="match status" value="1"/>
</dbReference>
<feature type="domain" description="SLH" evidence="2">
    <location>
        <begin position="21"/>
        <end position="84"/>
    </location>
</feature>
<feature type="signal peptide" evidence="1">
    <location>
        <begin position="1"/>
        <end position="23"/>
    </location>
</feature>
<organism evidence="3 4">
    <name type="scientific">Caryophanon latum</name>
    <dbReference type="NCBI Taxonomy" id="33977"/>
    <lineage>
        <taxon>Bacteria</taxon>
        <taxon>Bacillati</taxon>
        <taxon>Bacillota</taxon>
        <taxon>Bacilli</taxon>
        <taxon>Bacillales</taxon>
        <taxon>Caryophanaceae</taxon>
        <taxon>Caryophanon</taxon>
    </lineage>
</organism>
<feature type="domain" description="SLH" evidence="2">
    <location>
        <begin position="87"/>
        <end position="150"/>
    </location>
</feature>
<dbReference type="PROSITE" id="PS51272">
    <property type="entry name" value="SLH"/>
    <property type="match status" value="2"/>
</dbReference>
<evidence type="ECO:0000313" key="3">
    <source>
        <dbReference type="EMBL" id="OCS87888.1"/>
    </source>
</evidence>
<reference evidence="3 4" key="1">
    <citation type="submission" date="2016-07" db="EMBL/GenBank/DDBJ databases">
        <title>Caryophanon latum genome sequencing.</title>
        <authorList>
            <person name="Verma A."/>
            <person name="Pal Y."/>
            <person name="Krishnamurthi S."/>
        </authorList>
    </citation>
    <scope>NUCLEOTIDE SEQUENCE [LARGE SCALE GENOMIC DNA]</scope>
    <source>
        <strain evidence="3 4">DSM 14151</strain>
    </source>
</reference>